<comment type="caution">
    <text evidence="2">The sequence shown here is derived from an EMBL/GenBank/DDBJ whole genome shotgun (WGS) entry which is preliminary data.</text>
</comment>
<proteinExistence type="predicted"/>
<accession>L7EPP7</accession>
<dbReference type="Proteomes" id="UP000010931">
    <property type="component" value="Unassembled WGS sequence"/>
</dbReference>
<feature type="compositionally biased region" description="Polar residues" evidence="1">
    <location>
        <begin position="26"/>
        <end position="44"/>
    </location>
</feature>
<reference evidence="2 3" key="1">
    <citation type="journal article" date="2011" name="Plasmid">
        <title>Streptomyces turgidiscabies Car8 contains a modular pathogenicity island that shares virulence genes with other actinobacterial plant pathogens.</title>
        <authorList>
            <person name="Huguet-Tapia J.C."/>
            <person name="Badger J.H."/>
            <person name="Loria R."/>
            <person name="Pettis G.S."/>
        </authorList>
    </citation>
    <scope>NUCLEOTIDE SEQUENCE [LARGE SCALE GENOMIC DNA]</scope>
    <source>
        <strain evidence="2 3">Car8</strain>
    </source>
</reference>
<evidence type="ECO:0000313" key="3">
    <source>
        <dbReference type="Proteomes" id="UP000010931"/>
    </source>
</evidence>
<evidence type="ECO:0000313" key="2">
    <source>
        <dbReference type="EMBL" id="ELP61453.1"/>
    </source>
</evidence>
<evidence type="ECO:0000256" key="1">
    <source>
        <dbReference type="SAM" id="MobiDB-lite"/>
    </source>
</evidence>
<keyword evidence="3" id="KW-1185">Reference proteome</keyword>
<feature type="compositionally biased region" description="Low complexity" evidence="1">
    <location>
        <begin position="1"/>
        <end position="17"/>
    </location>
</feature>
<dbReference type="AlphaFoldDB" id="L7EPP7"/>
<name>L7EPP7_STRT8</name>
<feature type="region of interest" description="Disordered" evidence="1">
    <location>
        <begin position="1"/>
        <end position="44"/>
    </location>
</feature>
<dbReference type="EMBL" id="AEJB01000684">
    <property type="protein sequence ID" value="ELP61453.1"/>
    <property type="molecule type" value="Genomic_DNA"/>
</dbReference>
<protein>
    <submittedName>
        <fullName evidence="2">Uncharacterized protein</fullName>
    </submittedName>
</protein>
<organism evidence="2 3">
    <name type="scientific">Streptomyces turgidiscabies (strain Car8)</name>
    <dbReference type="NCBI Taxonomy" id="698760"/>
    <lineage>
        <taxon>Bacteria</taxon>
        <taxon>Bacillati</taxon>
        <taxon>Actinomycetota</taxon>
        <taxon>Actinomycetes</taxon>
        <taxon>Kitasatosporales</taxon>
        <taxon>Streptomycetaceae</taxon>
        <taxon>Streptomyces</taxon>
    </lineage>
</organism>
<sequence length="44" mass="4603">MERRGPTVVGPGPRPKGAVTRPLTRLASNKIGSGRSLVNSYPDG</sequence>
<gene>
    <name evidence="2" type="ORF">STRTUCAR8_09631</name>
</gene>
<dbReference type="PATRIC" id="fig|698760.3.peg.9590"/>